<dbReference type="EMBL" id="LUXM01000024">
    <property type="protein sequence ID" value="KZU95970.1"/>
    <property type="molecule type" value="Genomic_DNA"/>
</dbReference>
<gene>
    <name evidence="2" type="ORF">Lp19_1249</name>
</gene>
<comment type="caution">
    <text evidence="2">The sequence shown here is derived from an EMBL/GenBank/DDBJ whole genome shotgun (WGS) entry which is preliminary data.</text>
</comment>
<evidence type="ECO:0000256" key="1">
    <source>
        <dbReference type="SAM" id="Phobius"/>
    </source>
</evidence>
<feature type="transmembrane region" description="Helical" evidence="1">
    <location>
        <begin position="66"/>
        <end position="88"/>
    </location>
</feature>
<dbReference type="Proteomes" id="UP000076882">
    <property type="component" value="Unassembled WGS sequence"/>
</dbReference>
<dbReference type="AlphaFoldDB" id="A0A165RWC2"/>
<proteinExistence type="predicted"/>
<evidence type="ECO:0000313" key="2">
    <source>
        <dbReference type="EMBL" id="KZU95970.1"/>
    </source>
</evidence>
<keyword evidence="1" id="KW-0472">Membrane</keyword>
<name>A0A165RWC2_LACPN</name>
<protein>
    <submittedName>
        <fullName evidence="2">Uncharacterized protein</fullName>
    </submittedName>
</protein>
<sequence length="231" mass="26710">MNIFFYWHGRIHTAQLLYANRSIALLVINQHEIIMALPQNIAKSNNTHTALSVIKKQRFWSLIQSVSTALTVLSSVVFLITSIVWRYLAASGQLLWLLTLIITILSSLSYAFCLFKKRNKLIFDNLNSLNLIYANSKHQIDLITKLEIHRNGVWVKHFTSSKLTKINTWQLTINDISQDESAVNIADAQRLFKTVQPKFAMFAYASKYWDSSIYLLMALFLVAIVFFRHRL</sequence>
<keyword evidence="1" id="KW-0812">Transmembrane</keyword>
<accession>A0A165RWC2</accession>
<feature type="transmembrane region" description="Helical" evidence="1">
    <location>
        <begin position="208"/>
        <end position="227"/>
    </location>
</feature>
<keyword evidence="1" id="KW-1133">Transmembrane helix</keyword>
<reference evidence="2 3" key="1">
    <citation type="submission" date="2016-03" db="EMBL/GenBank/DDBJ databases">
        <title>Comparative genomics of 54 Lactobacillus plantarum strains reveals genomic uncoupling from niche constraints.</title>
        <authorList>
            <person name="Martino M.E."/>
        </authorList>
    </citation>
    <scope>NUCLEOTIDE SEQUENCE [LARGE SCALE GENOMIC DNA]</scope>
    <source>
        <strain evidence="2 3">19.1</strain>
    </source>
</reference>
<organism evidence="2 3">
    <name type="scientific">Lactiplantibacillus plantarum</name>
    <name type="common">Lactobacillus plantarum</name>
    <dbReference type="NCBI Taxonomy" id="1590"/>
    <lineage>
        <taxon>Bacteria</taxon>
        <taxon>Bacillati</taxon>
        <taxon>Bacillota</taxon>
        <taxon>Bacilli</taxon>
        <taxon>Lactobacillales</taxon>
        <taxon>Lactobacillaceae</taxon>
        <taxon>Lactiplantibacillus</taxon>
    </lineage>
</organism>
<feature type="transmembrane region" description="Helical" evidence="1">
    <location>
        <begin position="94"/>
        <end position="115"/>
    </location>
</feature>
<evidence type="ECO:0000313" key="3">
    <source>
        <dbReference type="Proteomes" id="UP000076882"/>
    </source>
</evidence>
<dbReference type="PATRIC" id="fig|1590.201.peg.1029"/>